<feature type="transmembrane region" description="Helical" evidence="13">
    <location>
        <begin position="987"/>
        <end position="1004"/>
    </location>
</feature>
<comment type="caution">
    <text evidence="16">The sequence shown here is derived from an EMBL/GenBank/DDBJ whole genome shotgun (WGS) entry which is preliminary data.</text>
</comment>
<dbReference type="Proteomes" id="UP000625711">
    <property type="component" value="Unassembled WGS sequence"/>
</dbReference>
<dbReference type="GO" id="GO:0006952">
    <property type="term" value="P:defense response"/>
    <property type="evidence" value="ECO:0007669"/>
    <property type="project" value="TreeGrafter"/>
</dbReference>
<comment type="catalytic activity">
    <reaction evidence="12">
        <text>NADPH + O2 + H(+) = H2O2 + NADP(+)</text>
        <dbReference type="Rhea" id="RHEA:11260"/>
        <dbReference type="ChEBI" id="CHEBI:15378"/>
        <dbReference type="ChEBI" id="CHEBI:15379"/>
        <dbReference type="ChEBI" id="CHEBI:16240"/>
        <dbReference type="ChEBI" id="CHEBI:57783"/>
        <dbReference type="ChEBI" id="CHEBI:58349"/>
        <dbReference type="EC" id="1.6.3.1"/>
    </reaction>
</comment>
<keyword evidence="10" id="KW-0376">Hydrogen peroxide</keyword>
<keyword evidence="4" id="KW-0285">Flavoprotein</keyword>
<evidence type="ECO:0000256" key="4">
    <source>
        <dbReference type="ARBA" id="ARBA00022630"/>
    </source>
</evidence>
<evidence type="ECO:0000256" key="7">
    <source>
        <dbReference type="ARBA" id="ARBA00022837"/>
    </source>
</evidence>
<dbReference type="GO" id="GO:0006979">
    <property type="term" value="P:response to oxidative stress"/>
    <property type="evidence" value="ECO:0007669"/>
    <property type="project" value="InterPro"/>
</dbReference>
<sequence>MCIIVLGQNVTVPSNTKPAWSDNTPTNPNIIIDWLLADIEKSAEVEIPNYDGSYNNLNGFNIGSIGEPLKTFDPYSTNLSKIPDINTLRLFDNCPKDGMLYLFLGKQALLEIINLNNPTTLHNLATPYIDGGIIYGNSRYECSQYRYNGTHLDENGRLISYDLEQQTAGIITRSLRRIWILWHNRIATKIKDTRKNVTSEDIFNEARKWTIAIQQSIYMYDWLPFWTQENISNYEVYNALVTPQISHLFYGATYMLKNANSSKLDNNSSIDDLKKSLEDSSATLDVNKFSLNRSDVTILPPEALRILVHGFTDDGKRHCGIGPYLKKEILNQFVRIRDADRFWFEYEANKLFSKQEIEKIRNVKFNDIYLSVKHQISDNAFLHMDIKSLQSKNAMGDINKVHLAIAFIIMFVITNCLVLVFPTIIWKYKNKGANNINRNASLAENVPTYEGKLYPSFSAREYGGRNHEARKVLVTLKTDEQKIVLNSFSGDIIRIIDCNMNLKISMQVYVINDRPIMVIKFPHNYDLVLIFESNFLRQKFLNAFDDFKIKNRHLEKELIRNFTWRAAKRVIVSKEHRQEGLEMFFRVAIAQAFKIEHSKKEMLYVGTELATKVMDMELTKYEFADALNMNLNSQFVTRMFALVDRDKNGFVSFREFVDLIIMFAEGNKEKKAKLLFDMYDIDRTGSLPIHEFSHMMKSFLENTVYPNRRNINETIKCMLQLVKSENNEITFEEFKMLLGDYIEYLNDAKLGLKVERDDHEPSNQPYLLFAKRTLEAMNEENTQNIIEEIEIQKENCSTKKRRFVLLQNIQINAALVFWTILLTLIVVFIFISRLQNNSSDLFQKSILNVVCVSSAESLLFIYSILLITLCQNVWSALDNVNVRKYFPSNFLPIIHTYFLILSIFFAVLHVVIALIMLFKEDDISSYVKIHNNLILYEPTYDWRLILDLTIMTGILLIVLSISAYMFINVRDLCKYYLQLKFTRISHYMHKYLLIAIIVFVFHGSQRKLQNPQFFNYMSGPLIFYFIDVFIMLNRKIIEVPIFKVEIHPSDVVCITMRRPENFQYTVGQTVRLSIPILGRRNYHEFWLSSAPCESDLRIYIPVIDRWSHKMFSLFDGNEKRHKMLPIRVCLEGPLGTGIEHWERYEVAIFIGDATGISRFASVLKDINNCLKIKAQICCRKVYLIWTSDTHKQFEWLVDLIHETEHNDPNGLFSCHIFITELYEKFDLRTILSFIFEKYYRRIFGKSLFMNLRALTHYSQPFFPEIFQTVSSVHSSSRLFGVFSSGSSNLVNSVSQACTKINECSNRKFQHHPYIV</sequence>
<evidence type="ECO:0000256" key="5">
    <source>
        <dbReference type="ARBA" id="ARBA00022737"/>
    </source>
</evidence>
<dbReference type="Gene3D" id="1.10.238.10">
    <property type="entry name" value="EF-hand"/>
    <property type="match status" value="1"/>
</dbReference>
<evidence type="ECO:0000256" key="6">
    <source>
        <dbReference type="ARBA" id="ARBA00022827"/>
    </source>
</evidence>
<organism evidence="16 17">
    <name type="scientific">Rhynchophorus ferrugineus</name>
    <name type="common">Red palm weevil</name>
    <name type="synonym">Curculio ferrugineus</name>
    <dbReference type="NCBI Taxonomy" id="354439"/>
    <lineage>
        <taxon>Eukaryota</taxon>
        <taxon>Metazoa</taxon>
        <taxon>Ecdysozoa</taxon>
        <taxon>Arthropoda</taxon>
        <taxon>Hexapoda</taxon>
        <taxon>Insecta</taxon>
        <taxon>Pterygota</taxon>
        <taxon>Neoptera</taxon>
        <taxon>Endopterygota</taxon>
        <taxon>Coleoptera</taxon>
        <taxon>Polyphaga</taxon>
        <taxon>Cucujiformia</taxon>
        <taxon>Curculionidae</taxon>
        <taxon>Dryophthorinae</taxon>
        <taxon>Rhynchophorus</taxon>
    </lineage>
</organism>
<proteinExistence type="inferred from homology"/>
<evidence type="ECO:0000256" key="10">
    <source>
        <dbReference type="ARBA" id="ARBA00023324"/>
    </source>
</evidence>
<dbReference type="GO" id="GO:0042554">
    <property type="term" value="P:superoxide anion generation"/>
    <property type="evidence" value="ECO:0007669"/>
    <property type="project" value="TreeGrafter"/>
</dbReference>
<dbReference type="InterPro" id="IPR037120">
    <property type="entry name" value="Haem_peroxidase_sf_animal"/>
</dbReference>
<dbReference type="InterPro" id="IPR050369">
    <property type="entry name" value="RBOH/FRE"/>
</dbReference>
<keyword evidence="9" id="KW-0560">Oxidoreductase</keyword>
<dbReference type="InterPro" id="IPR039261">
    <property type="entry name" value="FNR_nucleotide-bd"/>
</dbReference>
<dbReference type="Gene3D" id="3.40.50.80">
    <property type="entry name" value="Nucleotide-binding domain of ferredoxin-NADP reductase (FNR) module"/>
    <property type="match status" value="1"/>
</dbReference>
<dbReference type="GO" id="GO:0042744">
    <property type="term" value="P:hydrogen peroxide catabolic process"/>
    <property type="evidence" value="ECO:0007669"/>
    <property type="project" value="UniProtKB-KW"/>
</dbReference>
<feature type="transmembrane region" description="Helical" evidence="13">
    <location>
        <begin position="944"/>
        <end position="967"/>
    </location>
</feature>
<keyword evidence="10" id="KW-0575">Peroxidase</keyword>
<dbReference type="EMBL" id="JAACXV010014055">
    <property type="protein sequence ID" value="KAF7270827.1"/>
    <property type="molecule type" value="Genomic_DNA"/>
</dbReference>
<dbReference type="Gene3D" id="1.10.640.10">
    <property type="entry name" value="Haem peroxidase domain superfamily, animal type"/>
    <property type="match status" value="2"/>
</dbReference>
<dbReference type="InterPro" id="IPR010255">
    <property type="entry name" value="Haem_peroxidase_sf"/>
</dbReference>
<keyword evidence="7" id="KW-0106">Calcium</keyword>
<dbReference type="SMART" id="SM00054">
    <property type="entry name" value="EFh"/>
    <property type="match status" value="3"/>
</dbReference>
<evidence type="ECO:0000256" key="12">
    <source>
        <dbReference type="ARBA" id="ARBA00048762"/>
    </source>
</evidence>
<dbReference type="PROSITE" id="PS00018">
    <property type="entry name" value="EF_HAND_1"/>
    <property type="match status" value="1"/>
</dbReference>
<dbReference type="Pfam" id="PF03098">
    <property type="entry name" value="An_peroxidase"/>
    <property type="match status" value="2"/>
</dbReference>
<evidence type="ECO:0000259" key="14">
    <source>
        <dbReference type="PROSITE" id="PS50222"/>
    </source>
</evidence>
<dbReference type="InterPro" id="IPR017938">
    <property type="entry name" value="Riboflavin_synthase-like_b-brl"/>
</dbReference>
<dbReference type="InterPro" id="IPR011992">
    <property type="entry name" value="EF-hand-dom_pair"/>
</dbReference>
<feature type="domain" description="FAD-binding FR-type" evidence="15">
    <location>
        <begin position="1034"/>
        <end position="1140"/>
    </location>
</feature>
<dbReference type="PANTHER" id="PTHR11972:SF208">
    <property type="entry name" value="DUAL OXIDASE-LIKE PROTEIN"/>
    <property type="match status" value="1"/>
</dbReference>
<keyword evidence="6" id="KW-0274">FAD</keyword>
<dbReference type="GO" id="GO:0016174">
    <property type="term" value="F:NAD(P)H oxidase H2O2-forming activity"/>
    <property type="evidence" value="ECO:0007669"/>
    <property type="project" value="UniProtKB-EC"/>
</dbReference>
<dbReference type="SUPFAM" id="SSF63380">
    <property type="entry name" value="Riboflavin synthase domain-like"/>
    <property type="match status" value="1"/>
</dbReference>
<evidence type="ECO:0000256" key="3">
    <source>
        <dbReference type="ARBA" id="ARBA00012698"/>
    </source>
</evidence>
<dbReference type="InterPro" id="IPR013112">
    <property type="entry name" value="FAD-bd_8"/>
</dbReference>
<dbReference type="CDD" id="cd00051">
    <property type="entry name" value="EFh"/>
    <property type="match status" value="1"/>
</dbReference>
<dbReference type="PROSITE" id="PS50292">
    <property type="entry name" value="PEROXIDASE_3"/>
    <property type="match status" value="1"/>
</dbReference>
<feature type="transmembrane region" description="Helical" evidence="13">
    <location>
        <begin position="401"/>
        <end position="426"/>
    </location>
</feature>
<dbReference type="GO" id="GO:0004601">
    <property type="term" value="F:peroxidase activity"/>
    <property type="evidence" value="ECO:0007669"/>
    <property type="project" value="InterPro"/>
</dbReference>
<keyword evidence="17" id="KW-1185">Reference proteome</keyword>
<comment type="subcellular location">
    <subcellularLocation>
        <location evidence="1">Apical cell membrane</location>
        <topology evidence="1">Multi-pass membrane protein</topology>
    </subcellularLocation>
</comment>
<dbReference type="InterPro" id="IPR019791">
    <property type="entry name" value="Haem_peroxidase_animal"/>
</dbReference>
<dbReference type="InterPro" id="IPR017927">
    <property type="entry name" value="FAD-bd_FR_type"/>
</dbReference>
<dbReference type="GO" id="GO:0020037">
    <property type="term" value="F:heme binding"/>
    <property type="evidence" value="ECO:0007669"/>
    <property type="project" value="InterPro"/>
</dbReference>
<keyword evidence="8" id="KW-0521">NADP</keyword>
<dbReference type="InterPro" id="IPR002048">
    <property type="entry name" value="EF_hand_dom"/>
</dbReference>
<keyword evidence="13" id="KW-0812">Transmembrane</keyword>
<feature type="transmembrane region" description="Helical" evidence="13">
    <location>
        <begin position="815"/>
        <end position="834"/>
    </location>
</feature>
<dbReference type="SUPFAM" id="SSF48113">
    <property type="entry name" value="Heme-dependent peroxidases"/>
    <property type="match status" value="1"/>
</dbReference>
<evidence type="ECO:0000259" key="15">
    <source>
        <dbReference type="PROSITE" id="PS51384"/>
    </source>
</evidence>
<dbReference type="EC" id="1.6.3.1" evidence="3"/>
<dbReference type="SFLD" id="SFLDG01169">
    <property type="entry name" value="NADPH_oxidase_subgroup_(NOX)"/>
    <property type="match status" value="1"/>
</dbReference>
<evidence type="ECO:0000256" key="11">
    <source>
        <dbReference type="ARBA" id="ARBA00047455"/>
    </source>
</evidence>
<dbReference type="Gene3D" id="2.40.30.10">
    <property type="entry name" value="Translation factors"/>
    <property type="match status" value="1"/>
</dbReference>
<feature type="transmembrane region" description="Helical" evidence="13">
    <location>
        <begin position="846"/>
        <end position="874"/>
    </location>
</feature>
<evidence type="ECO:0000256" key="1">
    <source>
        <dbReference type="ARBA" id="ARBA00004424"/>
    </source>
</evidence>
<feature type="transmembrane region" description="Helical" evidence="13">
    <location>
        <begin position="894"/>
        <end position="918"/>
    </location>
</feature>
<keyword evidence="5" id="KW-0677">Repeat</keyword>
<protein>
    <recommendedName>
        <fullName evidence="3">NAD(P)H oxidase (H2O2-forming)</fullName>
        <ecNumber evidence="3">1.6.3.1</ecNumber>
    </recommendedName>
</protein>
<gene>
    <name evidence="16" type="ORF">GWI33_016234</name>
</gene>
<dbReference type="GO" id="GO:0005509">
    <property type="term" value="F:calcium ion binding"/>
    <property type="evidence" value="ECO:0007669"/>
    <property type="project" value="InterPro"/>
</dbReference>
<feature type="domain" description="EF-hand" evidence="14">
    <location>
        <begin position="631"/>
        <end position="666"/>
    </location>
</feature>
<dbReference type="Pfam" id="PF08030">
    <property type="entry name" value="NAD_binding_6"/>
    <property type="match status" value="1"/>
</dbReference>
<keyword evidence="13" id="KW-1133">Transmembrane helix</keyword>
<comment type="catalytic activity">
    <reaction evidence="11">
        <text>NADH + O2 + H(+) = H2O2 + NAD(+)</text>
        <dbReference type="Rhea" id="RHEA:11264"/>
        <dbReference type="ChEBI" id="CHEBI:15378"/>
        <dbReference type="ChEBI" id="CHEBI:15379"/>
        <dbReference type="ChEBI" id="CHEBI:16240"/>
        <dbReference type="ChEBI" id="CHEBI:57540"/>
        <dbReference type="ChEBI" id="CHEBI:57945"/>
        <dbReference type="EC" id="1.6.3.1"/>
    </reaction>
</comment>
<dbReference type="PROSITE" id="PS50222">
    <property type="entry name" value="EF_HAND_2"/>
    <property type="match status" value="2"/>
</dbReference>
<evidence type="ECO:0000313" key="16">
    <source>
        <dbReference type="EMBL" id="KAF7270827.1"/>
    </source>
</evidence>
<evidence type="ECO:0000256" key="13">
    <source>
        <dbReference type="SAM" id="Phobius"/>
    </source>
</evidence>
<comment type="similarity">
    <text evidence="2">In the N-terminal section; belongs to the peroxidase family.</text>
</comment>
<evidence type="ECO:0000256" key="8">
    <source>
        <dbReference type="ARBA" id="ARBA00022857"/>
    </source>
</evidence>
<dbReference type="InterPro" id="IPR013121">
    <property type="entry name" value="Fe_red_NAD-bd_6"/>
</dbReference>
<reference evidence="16" key="1">
    <citation type="submission" date="2020-08" db="EMBL/GenBank/DDBJ databases">
        <title>Genome sequencing and assembly of the red palm weevil Rhynchophorus ferrugineus.</title>
        <authorList>
            <person name="Dias G.B."/>
            <person name="Bergman C.M."/>
            <person name="Manee M."/>
        </authorList>
    </citation>
    <scope>NUCLEOTIDE SEQUENCE</scope>
    <source>
        <strain evidence="16">AA-2017</strain>
        <tissue evidence="16">Whole larva</tissue>
    </source>
</reference>
<evidence type="ECO:0000313" key="17">
    <source>
        <dbReference type="Proteomes" id="UP000625711"/>
    </source>
</evidence>
<dbReference type="GO" id="GO:0043020">
    <property type="term" value="C:NADPH oxidase complex"/>
    <property type="evidence" value="ECO:0007669"/>
    <property type="project" value="TreeGrafter"/>
</dbReference>
<dbReference type="CDD" id="cd06186">
    <property type="entry name" value="NOX_Duox_like_FAD_NADP"/>
    <property type="match status" value="1"/>
</dbReference>
<dbReference type="SUPFAM" id="SSF47473">
    <property type="entry name" value="EF-hand"/>
    <property type="match status" value="1"/>
</dbReference>
<dbReference type="PANTHER" id="PTHR11972">
    <property type="entry name" value="NADPH OXIDASE"/>
    <property type="match status" value="1"/>
</dbReference>
<dbReference type="GO" id="GO:0016324">
    <property type="term" value="C:apical plasma membrane"/>
    <property type="evidence" value="ECO:0007669"/>
    <property type="project" value="UniProtKB-SubCell"/>
</dbReference>
<dbReference type="GO" id="GO:0016175">
    <property type="term" value="F:superoxide-generating NAD(P)H oxidase activity"/>
    <property type="evidence" value="ECO:0007669"/>
    <property type="project" value="TreeGrafter"/>
</dbReference>
<dbReference type="InterPro" id="IPR018247">
    <property type="entry name" value="EF_Hand_1_Ca_BS"/>
</dbReference>
<evidence type="ECO:0000256" key="2">
    <source>
        <dbReference type="ARBA" id="ARBA00005644"/>
    </source>
</evidence>
<dbReference type="Pfam" id="PF08022">
    <property type="entry name" value="FAD_binding_8"/>
    <property type="match status" value="1"/>
</dbReference>
<feature type="domain" description="EF-hand" evidence="14">
    <location>
        <begin position="667"/>
        <end position="702"/>
    </location>
</feature>
<accession>A0A834HXR2</accession>
<dbReference type="PROSITE" id="PS51384">
    <property type="entry name" value="FAD_FR"/>
    <property type="match status" value="1"/>
</dbReference>
<name>A0A834HXR2_RHYFE</name>
<keyword evidence="13" id="KW-0472">Membrane</keyword>
<evidence type="ECO:0000256" key="9">
    <source>
        <dbReference type="ARBA" id="ARBA00023002"/>
    </source>
</evidence>
<dbReference type="OrthoDB" id="6019201at2759"/>